<dbReference type="InterPro" id="IPR038729">
    <property type="entry name" value="Rad50/SbcC_AAA"/>
</dbReference>
<dbReference type="GO" id="GO:0000724">
    <property type="term" value="P:double-strand break repair via homologous recombination"/>
    <property type="evidence" value="ECO:0007669"/>
    <property type="project" value="TreeGrafter"/>
</dbReference>
<dbReference type="PANTHER" id="PTHR45916:SF1">
    <property type="entry name" value="STRUCTURAL MAINTENANCE OF CHROMOSOMES PROTEIN 5"/>
    <property type="match status" value="1"/>
</dbReference>
<evidence type="ECO:0000256" key="1">
    <source>
        <dbReference type="ARBA" id="ARBA00004496"/>
    </source>
</evidence>
<dbReference type="GO" id="GO:0005840">
    <property type="term" value="C:ribosome"/>
    <property type="evidence" value="ECO:0007669"/>
    <property type="project" value="UniProtKB-KW"/>
</dbReference>
<dbReference type="GO" id="GO:0030915">
    <property type="term" value="C:Smc5-Smc6 complex"/>
    <property type="evidence" value="ECO:0007669"/>
    <property type="project" value="TreeGrafter"/>
</dbReference>
<accession>A0A9P7BE21</accession>
<dbReference type="InterPro" id="IPR027417">
    <property type="entry name" value="P-loop_NTPase"/>
</dbReference>
<dbReference type="PANTHER" id="PTHR45916">
    <property type="entry name" value="STRUCTURAL MAINTENANCE OF CHROMOSOMES PROTEIN 5"/>
    <property type="match status" value="1"/>
</dbReference>
<sequence>MTQSYDLAEGLPPPKRLKTQFIPDYDAFQPGSIIKCKLINFMSYELTEFHFGPRMNLIIGPNGTGKSTFVCAVCIGLNGKLSNLGKESMTTDGFIKDNKNFAEINLELKSFNNELNKSITITTKLFRNKKTQWEINFKSVSENEIKKFLKSYNIQLDNLCQFLPQDRVSKFADLKSEDLLKEIERSYKNGELLDDHYNIIKIQNLINQDEKILEESTNNLLDLKNKNDLLKDKVDKHRHFIKLKKELEKTNMIRPYVKLQDKKSQMINLKENFEIERDNFNQFELKVKPIEDTLKNSDNILIETESLLKDCGSIDFKIKKEIDNINLLINKLDEKNKKSLSQIKDFDEKLNIAKDEYLNLKKNIIQIEENLSNFQLPNDEEINLLKEKRQLLKEEFLESSDIITDLKSKYNAGIKKLESIKSNIMNQQNRLNSKDRINTLDQNKYKVAISAIQSLRRFKDSNLNLNLNYFEPALITLNVNNKFAIPAVEALIPYSHLNAIVVTNKNDFNNISKFLYDERKIMASIRTIGSKDFNIDNDRIPRETIKRLGFDGFITDFLSGPKEIIQMLCENVFLHRIPISFKSLNFNQKDLINKEIQNGLSLVKYISNDEIYTMNKSSYGKRQITTNIKSFRMTSNIFQGGLSEQQKILINENIENLNKEFKEIDINNKEFKKLIQEKQNELKLKQNEFNQYEEDIKNFGIKKREIVKWKQKLNMTEERLAAKKKAIKSLKSNNNDSNKEKIFEQINKRLNEKINLQKINKRELLIKKMKNDIKIINLKVKKIEEENKSESIKSLHKSIEIEKEEKIKNLESIKNDYRLSKKEYQEFLSKYKLKVSEYSIEDKDDMKKIIEEMANKDMLNEEGLNSRIDKLKSEMELNNRSGGEISIKQLEENQIKINELELKVPNILKIINNNKEELNNITIKWEDELNKIVEIISNDFGDNMNKIASGGCIKLDKSEEDFNKWKLIIKVSFRDNEELSNFNGAQHSGGEKSTTTAVFLNSLQGYQTPFRRRAEGKTDYYARKRLVTQAKNKYASPKYRLVVRFTNRDIICQIVSSTLTGDIVLTAAYSHELPNYGIKHGLTNWSAAYATGLLVARRALKKLGLDETYSGVEEVEGEFELTEAVEDGPRPFKVFLDVGLQRTTTGAKVFGALKGASDGGLYVPHSPSRFPGWDIEGEELDAEMLRKYIFGGHVAEYMEELMDDDEERYSLLFKSYIEDDIDADAVEDIYLNAHEQIREDPSPKKAADKKAEYAAASKKFQQKKLTRDERKARVEAKILEFKASA</sequence>
<organism evidence="12 13">
    <name type="scientific">Pichia californica</name>
    <dbReference type="NCBI Taxonomy" id="460514"/>
    <lineage>
        <taxon>Eukaryota</taxon>
        <taxon>Fungi</taxon>
        <taxon>Dikarya</taxon>
        <taxon>Ascomycota</taxon>
        <taxon>Saccharomycotina</taxon>
        <taxon>Pichiomycetes</taxon>
        <taxon>Pichiales</taxon>
        <taxon>Pichiaceae</taxon>
        <taxon>Pichia</taxon>
    </lineage>
</organism>
<dbReference type="GO" id="GO:0005634">
    <property type="term" value="C:nucleus"/>
    <property type="evidence" value="ECO:0007669"/>
    <property type="project" value="TreeGrafter"/>
</dbReference>
<feature type="domain" description="Large ribosomal subunit protein uL18 C-terminal eukaryotes" evidence="11">
    <location>
        <begin position="1226"/>
        <end position="1283"/>
    </location>
</feature>
<keyword evidence="7 9" id="KW-0175">Coiled coil</keyword>
<comment type="similarity">
    <text evidence="3">Belongs to the SMC family. SMC5 subfamily.</text>
</comment>
<dbReference type="GO" id="GO:0005737">
    <property type="term" value="C:cytoplasm"/>
    <property type="evidence" value="ECO:0007669"/>
    <property type="project" value="UniProtKB-SubCell"/>
</dbReference>
<comment type="caution">
    <text evidence="12">The sequence shown here is derived from an EMBL/GenBank/DDBJ whole genome shotgun (WGS) entry which is preliminary data.</text>
</comment>
<dbReference type="EMBL" id="PUHW01000121">
    <property type="protein sequence ID" value="KAG0688802.1"/>
    <property type="molecule type" value="Genomic_DNA"/>
</dbReference>
<keyword evidence="13" id="KW-1185">Reference proteome</keyword>
<dbReference type="GO" id="GO:0016887">
    <property type="term" value="F:ATP hydrolysis activity"/>
    <property type="evidence" value="ECO:0007669"/>
    <property type="project" value="InterPro"/>
</dbReference>
<dbReference type="GO" id="GO:1990904">
    <property type="term" value="C:ribonucleoprotein complex"/>
    <property type="evidence" value="ECO:0007669"/>
    <property type="project" value="UniProtKB-KW"/>
</dbReference>
<dbReference type="Proteomes" id="UP000697127">
    <property type="component" value="Unassembled WGS sequence"/>
</dbReference>
<dbReference type="HAMAP" id="MF_01337_A">
    <property type="entry name" value="Ribosomal_uL18_A"/>
    <property type="match status" value="1"/>
</dbReference>
<dbReference type="SUPFAM" id="SSF52540">
    <property type="entry name" value="P-loop containing nucleoside triphosphate hydrolases"/>
    <property type="match status" value="2"/>
</dbReference>
<dbReference type="GO" id="GO:0008097">
    <property type="term" value="F:5S rRNA binding"/>
    <property type="evidence" value="ECO:0007669"/>
    <property type="project" value="InterPro"/>
</dbReference>
<comment type="similarity">
    <text evidence="2">Belongs to the universal ribosomal protein uL18 family.</text>
</comment>
<dbReference type="InterPro" id="IPR057268">
    <property type="entry name" value="Ribosomal_L18"/>
</dbReference>
<evidence type="ECO:0000259" key="11">
    <source>
        <dbReference type="Pfam" id="PF14204"/>
    </source>
</evidence>
<gene>
    <name evidence="12" type="primary">RPL5</name>
    <name evidence="12" type="ORF">C6P40_000506</name>
</gene>
<feature type="coiled-coil region" evidence="9">
    <location>
        <begin position="206"/>
        <end position="279"/>
    </location>
</feature>
<evidence type="ECO:0000313" key="13">
    <source>
        <dbReference type="Proteomes" id="UP000697127"/>
    </source>
</evidence>
<dbReference type="GO" id="GO:0003735">
    <property type="term" value="F:structural constituent of ribosome"/>
    <property type="evidence" value="ECO:0007669"/>
    <property type="project" value="InterPro"/>
</dbReference>
<dbReference type="InterPro" id="IPR005485">
    <property type="entry name" value="Rbsml_uL18_euk_arch"/>
</dbReference>
<feature type="coiled-coil region" evidence="9">
    <location>
        <begin position="318"/>
        <end position="370"/>
    </location>
</feature>
<evidence type="ECO:0000256" key="2">
    <source>
        <dbReference type="ARBA" id="ARBA00007116"/>
    </source>
</evidence>
<reference evidence="12" key="1">
    <citation type="submission" date="2020-11" db="EMBL/GenBank/DDBJ databases">
        <title>Kefir isolates.</title>
        <authorList>
            <person name="Marcisauskas S."/>
            <person name="Kim Y."/>
            <person name="Blasche S."/>
        </authorList>
    </citation>
    <scope>NUCLEOTIDE SEQUENCE</scope>
    <source>
        <strain evidence="12">Olga-1</strain>
    </source>
</reference>
<dbReference type="GO" id="GO:0003697">
    <property type="term" value="F:single-stranded DNA binding"/>
    <property type="evidence" value="ECO:0007669"/>
    <property type="project" value="TreeGrafter"/>
</dbReference>
<dbReference type="SUPFAM" id="SSF53137">
    <property type="entry name" value="Translational machinery components"/>
    <property type="match status" value="1"/>
</dbReference>
<dbReference type="GO" id="GO:0006412">
    <property type="term" value="P:translation"/>
    <property type="evidence" value="ECO:0007669"/>
    <property type="project" value="InterPro"/>
</dbReference>
<evidence type="ECO:0000256" key="9">
    <source>
        <dbReference type="SAM" id="Coils"/>
    </source>
</evidence>
<dbReference type="Pfam" id="PF14204">
    <property type="entry name" value="Ribosomal_L18_c"/>
    <property type="match status" value="1"/>
</dbReference>
<dbReference type="CDD" id="cd00432">
    <property type="entry name" value="Ribosomal_L18_L5e"/>
    <property type="match status" value="1"/>
</dbReference>
<evidence type="ECO:0000256" key="3">
    <source>
        <dbReference type="ARBA" id="ARBA00010171"/>
    </source>
</evidence>
<feature type="coiled-coil region" evidence="9">
    <location>
        <begin position="654"/>
        <end position="816"/>
    </location>
</feature>
<evidence type="ECO:0000256" key="4">
    <source>
        <dbReference type="ARBA" id="ARBA00018687"/>
    </source>
</evidence>
<dbReference type="Gene3D" id="3.30.420.100">
    <property type="match status" value="1"/>
</dbReference>
<keyword evidence="6 12" id="KW-0689">Ribosomal protein</keyword>
<dbReference type="Gene3D" id="3.40.50.300">
    <property type="entry name" value="P-loop containing nucleotide triphosphate hydrolases"/>
    <property type="match status" value="1"/>
</dbReference>
<dbReference type="InterPro" id="IPR025607">
    <property type="entry name" value="Ribosomal_uL18_C_euk"/>
</dbReference>
<evidence type="ECO:0000256" key="5">
    <source>
        <dbReference type="ARBA" id="ARBA00022490"/>
    </source>
</evidence>
<protein>
    <recommendedName>
        <fullName evidence="4">Structural maintenance of chromosomes protein 5</fullName>
    </recommendedName>
</protein>
<evidence type="ECO:0000256" key="7">
    <source>
        <dbReference type="ARBA" id="ARBA00023054"/>
    </source>
</evidence>
<evidence type="ECO:0000256" key="8">
    <source>
        <dbReference type="ARBA" id="ARBA00023274"/>
    </source>
</evidence>
<evidence type="ECO:0000256" key="6">
    <source>
        <dbReference type="ARBA" id="ARBA00022980"/>
    </source>
</evidence>
<keyword evidence="8" id="KW-0687">Ribonucleoprotein</keyword>
<dbReference type="Pfam" id="PF13476">
    <property type="entry name" value="AAA_23"/>
    <property type="match status" value="1"/>
</dbReference>
<proteinExistence type="inferred from homology"/>
<dbReference type="FunFam" id="3.30.420.100:FF:000002">
    <property type="entry name" value="60S ribosomal protein L5"/>
    <property type="match status" value="1"/>
</dbReference>
<feature type="domain" description="Rad50/SbcC-type AAA" evidence="10">
    <location>
        <begin position="35"/>
        <end position="233"/>
    </location>
</feature>
<keyword evidence="5" id="KW-0963">Cytoplasm</keyword>
<evidence type="ECO:0000313" key="12">
    <source>
        <dbReference type="EMBL" id="KAG0688802.1"/>
    </source>
</evidence>
<comment type="subcellular location">
    <subcellularLocation>
        <location evidence="1">Cytoplasm</location>
    </subcellularLocation>
</comment>
<evidence type="ECO:0000259" key="10">
    <source>
        <dbReference type="Pfam" id="PF13476"/>
    </source>
</evidence>
<dbReference type="Pfam" id="PF17144">
    <property type="entry name" value="Ribosomal_L5e"/>
    <property type="match status" value="1"/>
</dbReference>
<name>A0A9P7BE21_9ASCO</name>
<dbReference type="PRINTS" id="PR00058">
    <property type="entry name" value="RIBOSOMALL5"/>
</dbReference>